<dbReference type="GeneID" id="11508292"/>
<keyword evidence="3" id="KW-1185">Reference proteome</keyword>
<evidence type="ECO:0000313" key="3">
    <source>
        <dbReference type="Proteomes" id="UP000007322"/>
    </source>
</evidence>
<organism evidence="2 3">
    <name type="scientific">Thermothelomyces thermophilus (strain ATCC 42464 / BCRC 31852 / DSM 1799)</name>
    <name type="common">Sporotrichum thermophile</name>
    <dbReference type="NCBI Taxonomy" id="573729"/>
    <lineage>
        <taxon>Eukaryota</taxon>
        <taxon>Fungi</taxon>
        <taxon>Dikarya</taxon>
        <taxon>Ascomycota</taxon>
        <taxon>Pezizomycotina</taxon>
        <taxon>Sordariomycetes</taxon>
        <taxon>Sordariomycetidae</taxon>
        <taxon>Sordariales</taxon>
        <taxon>Chaetomiaceae</taxon>
        <taxon>Thermothelomyces</taxon>
    </lineage>
</organism>
<accession>G2Q3I0</accession>
<dbReference type="HOGENOM" id="CLU_2307993_0_0_1"/>
<reference evidence="2 3" key="1">
    <citation type="journal article" date="2011" name="Nat. Biotechnol.">
        <title>Comparative genomic analysis of the thermophilic biomass-degrading fungi Myceliophthora thermophila and Thielavia terrestris.</title>
        <authorList>
            <person name="Berka R.M."/>
            <person name="Grigoriev I.V."/>
            <person name="Otillar R."/>
            <person name="Salamov A."/>
            <person name="Grimwood J."/>
            <person name="Reid I."/>
            <person name="Ishmael N."/>
            <person name="John T."/>
            <person name="Darmond C."/>
            <person name="Moisan M.-C."/>
            <person name="Henrissat B."/>
            <person name="Coutinho P.M."/>
            <person name="Lombard V."/>
            <person name="Natvig D.O."/>
            <person name="Lindquist E."/>
            <person name="Schmutz J."/>
            <person name="Lucas S."/>
            <person name="Harris P."/>
            <person name="Powlowski J."/>
            <person name="Bellemare A."/>
            <person name="Taylor D."/>
            <person name="Butler G."/>
            <person name="de Vries R.P."/>
            <person name="Allijn I.E."/>
            <person name="van den Brink J."/>
            <person name="Ushinsky S."/>
            <person name="Storms R."/>
            <person name="Powell A.J."/>
            <person name="Paulsen I.T."/>
            <person name="Elbourne L.D.H."/>
            <person name="Baker S.E."/>
            <person name="Magnuson J."/>
            <person name="LaBoissiere S."/>
            <person name="Clutterbuck A.J."/>
            <person name="Martinez D."/>
            <person name="Wogulis M."/>
            <person name="de Leon A.L."/>
            <person name="Rey M.W."/>
            <person name="Tsang A."/>
        </authorList>
    </citation>
    <scope>NUCLEOTIDE SEQUENCE [LARGE SCALE GENOMIC DNA]</scope>
    <source>
        <strain evidence="3">ATCC 42464 / BCRC 31852 / DSM 1799</strain>
    </source>
</reference>
<proteinExistence type="predicted"/>
<sequence>MAWDRGILNRAREQQYLGRGISYDRDAASLKVPGRWDPLARPAARRGGRKATGSNPPAASGVWGAAEPRVIRETRAEEAREVTLSPVKMFAAHVRAADDT</sequence>
<dbReference type="InParanoid" id="G2Q3I0"/>
<name>G2Q3I0_THET4</name>
<protein>
    <submittedName>
        <fullName evidence="2">Uncharacterized protein</fullName>
    </submittedName>
</protein>
<evidence type="ECO:0000256" key="1">
    <source>
        <dbReference type="SAM" id="MobiDB-lite"/>
    </source>
</evidence>
<dbReference type="RefSeq" id="XP_003660485.1">
    <property type="nucleotide sequence ID" value="XM_003660437.1"/>
</dbReference>
<feature type="region of interest" description="Disordered" evidence="1">
    <location>
        <begin position="38"/>
        <end position="66"/>
    </location>
</feature>
<dbReference type="KEGG" id="mtm:MYCTH_2124179"/>
<dbReference type="EMBL" id="CP003002">
    <property type="protein sequence ID" value="AEO55240.1"/>
    <property type="molecule type" value="Genomic_DNA"/>
</dbReference>
<dbReference type="VEuPathDB" id="FungiDB:MYCTH_2124179"/>
<evidence type="ECO:0000313" key="2">
    <source>
        <dbReference type="EMBL" id="AEO55240.1"/>
    </source>
</evidence>
<dbReference type="Proteomes" id="UP000007322">
    <property type="component" value="Chromosome 1"/>
</dbReference>
<gene>
    <name evidence="2" type="ORF">MYCTH_2124179</name>
</gene>
<dbReference type="AlphaFoldDB" id="G2Q3I0"/>